<keyword evidence="2" id="KW-1185">Reference proteome</keyword>
<dbReference type="AlphaFoldDB" id="A0A319DRP7"/>
<proteinExistence type="predicted"/>
<dbReference type="STRING" id="1448320.A0A319DRP7"/>
<sequence length="78" mass="8673">MFSQPLEYRMDFPGVNELFDPATTINCDSFIRGDPRALKRNGNRVGLSIAPAISMRDKASESRLVYLAEVLLRPPSGC</sequence>
<protein>
    <submittedName>
        <fullName evidence="1">Uncharacterized protein</fullName>
    </submittedName>
</protein>
<evidence type="ECO:0000313" key="1">
    <source>
        <dbReference type="EMBL" id="PYH96747.1"/>
    </source>
</evidence>
<dbReference type="Proteomes" id="UP000247810">
    <property type="component" value="Unassembled WGS sequence"/>
</dbReference>
<dbReference type="EMBL" id="KZ825834">
    <property type="protein sequence ID" value="PYH96747.1"/>
    <property type="molecule type" value="Genomic_DNA"/>
</dbReference>
<gene>
    <name evidence="1" type="ORF">BO71DRAFT_396880</name>
</gene>
<dbReference type="OrthoDB" id="4203839at2759"/>
<accession>A0A319DRP7</accession>
<organism evidence="1 2">
    <name type="scientific">Aspergillus ellipticus CBS 707.79</name>
    <dbReference type="NCBI Taxonomy" id="1448320"/>
    <lineage>
        <taxon>Eukaryota</taxon>
        <taxon>Fungi</taxon>
        <taxon>Dikarya</taxon>
        <taxon>Ascomycota</taxon>
        <taxon>Pezizomycotina</taxon>
        <taxon>Eurotiomycetes</taxon>
        <taxon>Eurotiomycetidae</taxon>
        <taxon>Eurotiales</taxon>
        <taxon>Aspergillaceae</taxon>
        <taxon>Aspergillus</taxon>
        <taxon>Aspergillus subgen. Circumdati</taxon>
    </lineage>
</organism>
<reference evidence="1 2" key="1">
    <citation type="submission" date="2018-02" db="EMBL/GenBank/DDBJ databases">
        <title>The genomes of Aspergillus section Nigri reveals drivers in fungal speciation.</title>
        <authorList>
            <consortium name="DOE Joint Genome Institute"/>
            <person name="Vesth T.C."/>
            <person name="Nybo J."/>
            <person name="Theobald S."/>
            <person name="Brandl J."/>
            <person name="Frisvad J.C."/>
            <person name="Nielsen K.F."/>
            <person name="Lyhne E.K."/>
            <person name="Kogle M.E."/>
            <person name="Kuo A."/>
            <person name="Riley R."/>
            <person name="Clum A."/>
            <person name="Nolan M."/>
            <person name="Lipzen A."/>
            <person name="Salamov A."/>
            <person name="Henrissat B."/>
            <person name="Wiebenga A."/>
            <person name="De vries R.P."/>
            <person name="Grigoriev I.V."/>
            <person name="Mortensen U.H."/>
            <person name="Andersen M.R."/>
            <person name="Baker S.E."/>
        </authorList>
    </citation>
    <scope>NUCLEOTIDE SEQUENCE [LARGE SCALE GENOMIC DNA]</scope>
    <source>
        <strain evidence="1 2">CBS 707.79</strain>
    </source>
</reference>
<evidence type="ECO:0000313" key="2">
    <source>
        <dbReference type="Proteomes" id="UP000247810"/>
    </source>
</evidence>
<dbReference type="VEuPathDB" id="FungiDB:BO71DRAFT_396880"/>
<name>A0A319DRP7_9EURO</name>